<feature type="compositionally biased region" description="Low complexity" evidence="1">
    <location>
        <begin position="1"/>
        <end position="10"/>
    </location>
</feature>
<gene>
    <name evidence="3" type="ORF">GCM10022407_02090</name>
</gene>
<protein>
    <submittedName>
        <fullName evidence="3">Uncharacterized protein</fullName>
    </submittedName>
</protein>
<evidence type="ECO:0000256" key="2">
    <source>
        <dbReference type="SAM" id="Phobius"/>
    </source>
</evidence>
<keyword evidence="2" id="KW-0472">Membrane</keyword>
<proteinExistence type="predicted"/>
<comment type="caution">
    <text evidence="3">The sequence shown here is derived from an EMBL/GenBank/DDBJ whole genome shotgun (WGS) entry which is preliminary data.</text>
</comment>
<name>A0ABP7P2T7_9BACT</name>
<evidence type="ECO:0000313" key="3">
    <source>
        <dbReference type="EMBL" id="GAA3958401.1"/>
    </source>
</evidence>
<keyword evidence="4" id="KW-1185">Reference proteome</keyword>
<reference evidence="4" key="1">
    <citation type="journal article" date="2019" name="Int. J. Syst. Evol. Microbiol.">
        <title>The Global Catalogue of Microorganisms (GCM) 10K type strain sequencing project: providing services to taxonomists for standard genome sequencing and annotation.</title>
        <authorList>
            <consortium name="The Broad Institute Genomics Platform"/>
            <consortium name="The Broad Institute Genome Sequencing Center for Infectious Disease"/>
            <person name="Wu L."/>
            <person name="Ma J."/>
        </authorList>
    </citation>
    <scope>NUCLEOTIDE SEQUENCE [LARGE SCALE GENOMIC DNA]</scope>
    <source>
        <strain evidence="4">JCM 17217</strain>
    </source>
</reference>
<organism evidence="3 4">
    <name type="scientific">Hymenobacter antarcticus</name>
    <dbReference type="NCBI Taxonomy" id="486270"/>
    <lineage>
        <taxon>Bacteria</taxon>
        <taxon>Pseudomonadati</taxon>
        <taxon>Bacteroidota</taxon>
        <taxon>Cytophagia</taxon>
        <taxon>Cytophagales</taxon>
        <taxon>Hymenobacteraceae</taxon>
        <taxon>Hymenobacter</taxon>
    </lineage>
</organism>
<keyword evidence="2" id="KW-0812">Transmembrane</keyword>
<feature type="transmembrane region" description="Helical" evidence="2">
    <location>
        <begin position="128"/>
        <end position="145"/>
    </location>
</feature>
<sequence length="146" mass="15629">MGEAGHGAAHVAHEQRGGQLAQVGVEKGGGGFGRGSAALHQQGRYFGGNEEGLGQITDLSRVGFGDIIPALTSGYGHLIRRRNDFKSTTKPRPAPAGLPLKPAPLPAPAMNKLQEFYRKYRQYIGTDALMYGVFIVVLALMFVFFG</sequence>
<evidence type="ECO:0000313" key="4">
    <source>
        <dbReference type="Proteomes" id="UP001501556"/>
    </source>
</evidence>
<keyword evidence="2" id="KW-1133">Transmembrane helix</keyword>
<feature type="region of interest" description="Disordered" evidence="1">
    <location>
        <begin position="1"/>
        <end position="27"/>
    </location>
</feature>
<dbReference type="EMBL" id="BAABDI010000001">
    <property type="protein sequence ID" value="GAA3958401.1"/>
    <property type="molecule type" value="Genomic_DNA"/>
</dbReference>
<evidence type="ECO:0000256" key="1">
    <source>
        <dbReference type="SAM" id="MobiDB-lite"/>
    </source>
</evidence>
<accession>A0ABP7P2T7</accession>
<dbReference type="Proteomes" id="UP001501556">
    <property type="component" value="Unassembled WGS sequence"/>
</dbReference>